<evidence type="ECO:0000313" key="8">
    <source>
        <dbReference type="Proteomes" id="UP000608522"/>
    </source>
</evidence>
<dbReference type="Pfam" id="PF00440">
    <property type="entry name" value="TetR_N"/>
    <property type="match status" value="1"/>
</dbReference>
<evidence type="ECO:0000256" key="1">
    <source>
        <dbReference type="ARBA" id="ARBA00023015"/>
    </source>
</evidence>
<organism evidence="7 8">
    <name type="scientific">Streptomyces spororaveus</name>
    <dbReference type="NCBI Taxonomy" id="284039"/>
    <lineage>
        <taxon>Bacteria</taxon>
        <taxon>Bacillati</taxon>
        <taxon>Actinomycetota</taxon>
        <taxon>Actinomycetes</taxon>
        <taxon>Kitasatosporales</taxon>
        <taxon>Streptomycetaceae</taxon>
        <taxon>Streptomyces</taxon>
    </lineage>
</organism>
<keyword evidence="3" id="KW-0804">Transcription</keyword>
<dbReference type="InterPro" id="IPR009057">
    <property type="entry name" value="Homeodomain-like_sf"/>
</dbReference>
<dbReference type="PANTHER" id="PTHR30055">
    <property type="entry name" value="HTH-TYPE TRANSCRIPTIONAL REGULATOR RUTR"/>
    <property type="match status" value="1"/>
</dbReference>
<keyword evidence="1" id="KW-0805">Transcription regulation</keyword>
<evidence type="ECO:0000256" key="5">
    <source>
        <dbReference type="SAM" id="MobiDB-lite"/>
    </source>
</evidence>
<keyword evidence="8" id="KW-1185">Reference proteome</keyword>
<dbReference type="PROSITE" id="PS50977">
    <property type="entry name" value="HTH_TETR_2"/>
    <property type="match status" value="1"/>
</dbReference>
<dbReference type="Gene3D" id="1.10.357.10">
    <property type="entry name" value="Tetracycline Repressor, domain 2"/>
    <property type="match status" value="1"/>
</dbReference>
<protein>
    <submittedName>
        <fullName evidence="7">TetR family transcriptional regulator</fullName>
    </submittedName>
</protein>
<evidence type="ECO:0000256" key="4">
    <source>
        <dbReference type="PROSITE-ProRule" id="PRU00335"/>
    </source>
</evidence>
<accession>A0ABQ3TKY8</accession>
<dbReference type="PRINTS" id="PR00455">
    <property type="entry name" value="HTHTETR"/>
</dbReference>
<feature type="DNA-binding region" description="H-T-H motif" evidence="4">
    <location>
        <begin position="57"/>
        <end position="76"/>
    </location>
</feature>
<comment type="caution">
    <text evidence="7">The sequence shown here is derived from an EMBL/GenBank/DDBJ whole genome shotgun (WGS) entry which is preliminary data.</text>
</comment>
<proteinExistence type="predicted"/>
<dbReference type="SUPFAM" id="SSF46689">
    <property type="entry name" value="Homeodomain-like"/>
    <property type="match status" value="1"/>
</dbReference>
<evidence type="ECO:0000256" key="3">
    <source>
        <dbReference type="ARBA" id="ARBA00023163"/>
    </source>
</evidence>
<reference evidence="8" key="1">
    <citation type="submission" date="2023-07" db="EMBL/GenBank/DDBJ databases">
        <title>Whole genome shotgun sequence of Streptomyces spororaveus NBRC 15456.</title>
        <authorList>
            <person name="Komaki H."/>
            <person name="Tamura T."/>
        </authorList>
    </citation>
    <scope>NUCLEOTIDE SEQUENCE [LARGE SCALE GENOMIC DNA]</scope>
    <source>
        <strain evidence="8">NBRC 15456</strain>
    </source>
</reference>
<feature type="region of interest" description="Disordered" evidence="5">
    <location>
        <begin position="6"/>
        <end position="35"/>
    </location>
</feature>
<dbReference type="Proteomes" id="UP000608522">
    <property type="component" value="Unassembled WGS sequence"/>
</dbReference>
<feature type="compositionally biased region" description="Basic and acidic residues" evidence="5">
    <location>
        <begin position="15"/>
        <end position="35"/>
    </location>
</feature>
<dbReference type="InterPro" id="IPR001647">
    <property type="entry name" value="HTH_TetR"/>
</dbReference>
<dbReference type="InterPro" id="IPR050109">
    <property type="entry name" value="HTH-type_TetR-like_transc_reg"/>
</dbReference>
<dbReference type="PANTHER" id="PTHR30055:SF234">
    <property type="entry name" value="HTH-TYPE TRANSCRIPTIONAL REGULATOR BETI"/>
    <property type="match status" value="1"/>
</dbReference>
<name>A0ABQ3TKY8_9ACTN</name>
<gene>
    <name evidence="7" type="ORF">Sspor_66480</name>
</gene>
<keyword evidence="2 4" id="KW-0238">DNA-binding</keyword>
<evidence type="ECO:0000259" key="6">
    <source>
        <dbReference type="PROSITE" id="PS50977"/>
    </source>
</evidence>
<evidence type="ECO:0000256" key="2">
    <source>
        <dbReference type="ARBA" id="ARBA00023125"/>
    </source>
</evidence>
<feature type="domain" description="HTH tetR-type" evidence="6">
    <location>
        <begin position="34"/>
        <end position="94"/>
    </location>
</feature>
<dbReference type="EMBL" id="BNED01000005">
    <property type="protein sequence ID" value="GHI81087.1"/>
    <property type="molecule type" value="Genomic_DNA"/>
</dbReference>
<evidence type="ECO:0000313" key="7">
    <source>
        <dbReference type="EMBL" id="GHI81087.1"/>
    </source>
</evidence>
<sequence length="241" mass="26020">MLCATIDSMSGGTDDAPRRVGRPRADRLRPESGRPPREELLCAAAELFTVQGYAATTTRAVAERAGMRQATMYHYFGGKEELLAELLESTVAPSLVLARQLLADDRRCAARRLWELCRSDVLLLCGGPYDLGALYLLPELGGSRLAPFRRMRRELKDAYRVLLAGTRVGAELAGDKAGLTLRGDLVFGLIEGVMLIHRTDPARPVTAFAEATADAALRIAGVGPPGAETAWSRPEDGLETA</sequence>